<dbReference type="STRING" id="400682.A0A1X7SWJ9"/>
<dbReference type="EnsemblMetazoa" id="Aqu2.1.06521_001">
    <property type="protein sequence ID" value="Aqu2.1.06521_001"/>
    <property type="gene ID" value="Aqu2.1.06521"/>
</dbReference>
<accession>A0A1X7SWJ9</accession>
<dbReference type="OrthoDB" id="7848332at2759"/>
<dbReference type="SUPFAM" id="SSF53335">
    <property type="entry name" value="S-adenosyl-L-methionine-dependent methyltransferases"/>
    <property type="match status" value="1"/>
</dbReference>
<dbReference type="InterPro" id="IPR055135">
    <property type="entry name" value="PRMT_dom"/>
</dbReference>
<feature type="domain" description="Protein arginine N-methyltransferase" evidence="2">
    <location>
        <begin position="2"/>
        <end position="45"/>
    </location>
</feature>
<name>A0A1X7SWJ9_AMPQE</name>
<reference evidence="3" key="1">
    <citation type="submission" date="2017-05" db="UniProtKB">
        <authorList>
            <consortium name="EnsemblMetazoa"/>
        </authorList>
    </citation>
    <scope>IDENTIFICATION</scope>
</reference>
<evidence type="ECO:0000259" key="2">
    <source>
        <dbReference type="Pfam" id="PF22528"/>
    </source>
</evidence>
<proteinExistence type="predicted"/>
<protein>
    <recommendedName>
        <fullName evidence="2">Protein arginine N-methyltransferase domain-containing protein</fullName>
    </recommendedName>
</protein>
<dbReference type="InParanoid" id="A0A1X7SWJ9"/>
<sequence length="77" mass="9058">LVGYFVIGFEVPSYPVYFSTSPQDTPTHWHQRIFFLNEPIQVQTGGPGLRLMYTHYCLSDIARVYTIHEYLDEKQVF</sequence>
<dbReference type="Pfam" id="PF22528">
    <property type="entry name" value="PRMT_C"/>
    <property type="match status" value="1"/>
</dbReference>
<organism evidence="3">
    <name type="scientific">Amphimedon queenslandica</name>
    <name type="common">Sponge</name>
    <dbReference type="NCBI Taxonomy" id="400682"/>
    <lineage>
        <taxon>Eukaryota</taxon>
        <taxon>Metazoa</taxon>
        <taxon>Porifera</taxon>
        <taxon>Demospongiae</taxon>
        <taxon>Heteroscleromorpha</taxon>
        <taxon>Haplosclerida</taxon>
        <taxon>Niphatidae</taxon>
        <taxon>Amphimedon</taxon>
    </lineage>
</organism>
<dbReference type="Gene3D" id="2.70.160.11">
    <property type="entry name" value="Hnrnp arginine n-methyltransferase1"/>
    <property type="match status" value="1"/>
</dbReference>
<keyword evidence="1" id="KW-0949">S-adenosyl-L-methionine</keyword>
<evidence type="ECO:0000313" key="3">
    <source>
        <dbReference type="EnsemblMetazoa" id="Aqu2.1.06521_001"/>
    </source>
</evidence>
<evidence type="ECO:0000256" key="1">
    <source>
        <dbReference type="ARBA" id="ARBA00022691"/>
    </source>
</evidence>
<dbReference type="AlphaFoldDB" id="A0A1X7SWJ9"/>
<dbReference type="InterPro" id="IPR029063">
    <property type="entry name" value="SAM-dependent_MTases_sf"/>
</dbReference>